<reference evidence="2 3" key="1">
    <citation type="submission" date="2014-09" db="EMBL/GenBank/DDBJ databases">
        <title>Using Illumina technology Improving SMRT sequencing Genome Assembly by RASTools.</title>
        <authorList>
            <person name="Zhou Y."/>
            <person name="Ma T."/>
            <person name="Liu T."/>
        </authorList>
    </citation>
    <scope>NUCLEOTIDE SEQUENCE [LARGE SCALE GENOMIC DNA]</scope>
    <source>
        <strain evidence="2 3">ATCC 55669</strain>
    </source>
</reference>
<evidence type="ECO:0000313" key="2">
    <source>
        <dbReference type="EMBL" id="AIT05396.1"/>
    </source>
</evidence>
<sequence>MTDSTPLPWTADGTLEVLSFGVGGETFAIEAVLVQEILDLMPETAVPGADPLVGHVINFRGRVIPLADLRRAFDMAPADTTRDNRIVVIERPVGETLELIGLRADRVNEVTTLSSTDCEAAPAIGMRWRRDHIRGLIQHHGEIVVLPDLDAIFATVVH</sequence>
<dbReference type="Gene3D" id="2.30.30.40">
    <property type="entry name" value="SH3 Domains"/>
    <property type="match status" value="1"/>
</dbReference>
<accession>A0A097ECW0</accession>
<dbReference type="PROSITE" id="PS50851">
    <property type="entry name" value="CHEW"/>
    <property type="match status" value="1"/>
</dbReference>
<dbReference type="InterPro" id="IPR002545">
    <property type="entry name" value="CheW-lke_dom"/>
</dbReference>
<dbReference type="GO" id="GO:0007165">
    <property type="term" value="P:signal transduction"/>
    <property type="evidence" value="ECO:0007669"/>
    <property type="project" value="InterPro"/>
</dbReference>
<dbReference type="InterPro" id="IPR036061">
    <property type="entry name" value="CheW-like_dom_sf"/>
</dbReference>
<dbReference type="KEGG" id="stax:MC45_02115"/>
<dbReference type="SMART" id="SM00260">
    <property type="entry name" value="CheW"/>
    <property type="match status" value="1"/>
</dbReference>
<evidence type="ECO:0000259" key="1">
    <source>
        <dbReference type="PROSITE" id="PS50851"/>
    </source>
</evidence>
<dbReference type="SUPFAM" id="SSF50341">
    <property type="entry name" value="CheW-like"/>
    <property type="match status" value="1"/>
</dbReference>
<evidence type="ECO:0000313" key="3">
    <source>
        <dbReference type="Proteomes" id="UP000033200"/>
    </source>
</evidence>
<dbReference type="PANTHER" id="PTHR22617">
    <property type="entry name" value="CHEMOTAXIS SENSOR HISTIDINE KINASE-RELATED"/>
    <property type="match status" value="1"/>
</dbReference>
<keyword evidence="3" id="KW-1185">Reference proteome</keyword>
<dbReference type="HOGENOM" id="CLU_048995_1_1_5"/>
<proteinExistence type="predicted"/>
<organism evidence="2 3">
    <name type="scientific">Sphingomonas taxi</name>
    <dbReference type="NCBI Taxonomy" id="1549858"/>
    <lineage>
        <taxon>Bacteria</taxon>
        <taxon>Pseudomonadati</taxon>
        <taxon>Pseudomonadota</taxon>
        <taxon>Alphaproteobacteria</taxon>
        <taxon>Sphingomonadales</taxon>
        <taxon>Sphingomonadaceae</taxon>
        <taxon>Sphingomonas</taxon>
    </lineage>
</organism>
<feature type="domain" description="CheW-like" evidence="1">
    <location>
        <begin position="14"/>
        <end position="158"/>
    </location>
</feature>
<dbReference type="eggNOG" id="COG0835">
    <property type="taxonomic scope" value="Bacteria"/>
</dbReference>
<dbReference type="RefSeq" id="WP_038658924.1">
    <property type="nucleotide sequence ID" value="NZ_CP009571.1"/>
</dbReference>
<dbReference type="GO" id="GO:0006935">
    <property type="term" value="P:chemotaxis"/>
    <property type="evidence" value="ECO:0007669"/>
    <property type="project" value="InterPro"/>
</dbReference>
<dbReference type="STRING" id="1549858.MC45_02115"/>
<dbReference type="GO" id="GO:0005829">
    <property type="term" value="C:cytosol"/>
    <property type="evidence" value="ECO:0007669"/>
    <property type="project" value="TreeGrafter"/>
</dbReference>
<dbReference type="EMBL" id="CP009571">
    <property type="protein sequence ID" value="AIT05396.1"/>
    <property type="molecule type" value="Genomic_DNA"/>
</dbReference>
<dbReference type="InterPro" id="IPR039315">
    <property type="entry name" value="CheW"/>
</dbReference>
<dbReference type="Gene3D" id="2.40.50.180">
    <property type="entry name" value="CheA-289, Domain 4"/>
    <property type="match status" value="1"/>
</dbReference>
<dbReference type="AlphaFoldDB" id="A0A097ECW0"/>
<dbReference type="PANTHER" id="PTHR22617:SF23">
    <property type="entry name" value="CHEMOTAXIS PROTEIN CHEW"/>
    <property type="match status" value="1"/>
</dbReference>
<name>A0A097ECW0_9SPHN</name>
<dbReference type="Proteomes" id="UP000033200">
    <property type="component" value="Chromosome"/>
</dbReference>
<gene>
    <name evidence="2" type="ORF">MC45_02115</name>
</gene>
<dbReference type="Pfam" id="PF01584">
    <property type="entry name" value="CheW"/>
    <property type="match status" value="1"/>
</dbReference>
<protein>
    <submittedName>
        <fullName evidence="2">Chemotaxis protein CheW</fullName>
    </submittedName>
</protein>